<dbReference type="RefSeq" id="WP_398276938.1">
    <property type="nucleotide sequence ID" value="NZ_JBITLV010000002.1"/>
</dbReference>
<dbReference type="InterPro" id="IPR018076">
    <property type="entry name" value="T2SS_GspF_dom"/>
</dbReference>
<dbReference type="PANTHER" id="PTHR35007:SF1">
    <property type="entry name" value="PILUS ASSEMBLY PROTEIN"/>
    <property type="match status" value="1"/>
</dbReference>
<gene>
    <name evidence="8" type="ORF">ACIB24_06410</name>
</gene>
<comment type="caution">
    <text evidence="8">The sequence shown here is derived from an EMBL/GenBank/DDBJ whole genome shotgun (WGS) entry which is preliminary data.</text>
</comment>
<feature type="transmembrane region" description="Helical" evidence="6">
    <location>
        <begin position="6"/>
        <end position="24"/>
    </location>
</feature>
<evidence type="ECO:0000256" key="2">
    <source>
        <dbReference type="ARBA" id="ARBA00022475"/>
    </source>
</evidence>
<name>A0ABW8AJZ5_9ACTN</name>
<sequence>MGLLLGMTLGAGLFCVWWSCWVPSARDPRGPSPLRRRVEDTLRTAGVSSASSSGLPLLVVACGVAALVAFGLVVSLSRSVPVALCFAVMAAWLPVGTVLGRARRRREQWRRLWPDVLDNLASAVRAGLSLPDALGRLAERGPEPLRPAFAAFARDYGVSANFGQCLDRLKDRLADPVGDRICEALRITREVGGSDLGTLLRNLSAFLREDARARSELEARQSWTVYAARLAVAAPWIVLVLLAGRPETLQAYAEPAGGVVLLTGALSTLVAYWLMLRVARLPAETRVLR</sequence>
<evidence type="ECO:0000259" key="7">
    <source>
        <dbReference type="Pfam" id="PF00482"/>
    </source>
</evidence>
<dbReference type="Proteomes" id="UP001612915">
    <property type="component" value="Unassembled WGS sequence"/>
</dbReference>
<evidence type="ECO:0000313" key="9">
    <source>
        <dbReference type="Proteomes" id="UP001612915"/>
    </source>
</evidence>
<dbReference type="EMBL" id="JBITLV010000002">
    <property type="protein sequence ID" value="MFI7586693.1"/>
    <property type="molecule type" value="Genomic_DNA"/>
</dbReference>
<dbReference type="Pfam" id="PF00482">
    <property type="entry name" value="T2SSF"/>
    <property type="match status" value="1"/>
</dbReference>
<feature type="transmembrane region" description="Helical" evidence="6">
    <location>
        <begin position="80"/>
        <end position="102"/>
    </location>
</feature>
<feature type="transmembrane region" description="Helical" evidence="6">
    <location>
        <begin position="256"/>
        <end position="276"/>
    </location>
</feature>
<dbReference type="PANTHER" id="PTHR35007">
    <property type="entry name" value="INTEGRAL MEMBRANE PROTEIN-RELATED"/>
    <property type="match status" value="1"/>
</dbReference>
<keyword evidence="3 6" id="KW-0812">Transmembrane</keyword>
<feature type="domain" description="Type II secretion system protein GspF" evidence="7">
    <location>
        <begin position="117"/>
        <end position="242"/>
    </location>
</feature>
<reference evidence="8 9" key="1">
    <citation type="submission" date="2024-10" db="EMBL/GenBank/DDBJ databases">
        <title>The Natural Products Discovery Center: Release of the First 8490 Sequenced Strains for Exploring Actinobacteria Biosynthetic Diversity.</title>
        <authorList>
            <person name="Kalkreuter E."/>
            <person name="Kautsar S.A."/>
            <person name="Yang D."/>
            <person name="Bader C.D."/>
            <person name="Teijaro C.N."/>
            <person name="Fluegel L."/>
            <person name="Davis C.M."/>
            <person name="Simpson J.R."/>
            <person name="Lauterbach L."/>
            <person name="Steele A.D."/>
            <person name="Gui C."/>
            <person name="Meng S."/>
            <person name="Li G."/>
            <person name="Viehrig K."/>
            <person name="Ye F."/>
            <person name="Su P."/>
            <person name="Kiefer A.F."/>
            <person name="Nichols A."/>
            <person name="Cepeda A.J."/>
            <person name="Yan W."/>
            <person name="Fan B."/>
            <person name="Jiang Y."/>
            <person name="Adhikari A."/>
            <person name="Zheng C.-J."/>
            <person name="Schuster L."/>
            <person name="Cowan T.M."/>
            <person name="Smanski M.J."/>
            <person name="Chevrette M.G."/>
            <person name="De Carvalho L.P.S."/>
            <person name="Shen B."/>
        </authorList>
    </citation>
    <scope>NUCLEOTIDE SEQUENCE [LARGE SCALE GENOMIC DNA]</scope>
    <source>
        <strain evidence="8 9">NPDC049639</strain>
    </source>
</reference>
<comment type="subcellular location">
    <subcellularLocation>
        <location evidence="1">Cell membrane</location>
        <topology evidence="1">Multi-pass membrane protein</topology>
    </subcellularLocation>
</comment>
<accession>A0ABW8AJZ5</accession>
<evidence type="ECO:0000256" key="3">
    <source>
        <dbReference type="ARBA" id="ARBA00022692"/>
    </source>
</evidence>
<keyword evidence="9" id="KW-1185">Reference proteome</keyword>
<evidence type="ECO:0000256" key="1">
    <source>
        <dbReference type="ARBA" id="ARBA00004651"/>
    </source>
</evidence>
<feature type="transmembrane region" description="Helical" evidence="6">
    <location>
        <begin position="223"/>
        <end position="244"/>
    </location>
</feature>
<keyword evidence="2" id="KW-1003">Cell membrane</keyword>
<dbReference type="InterPro" id="IPR042094">
    <property type="entry name" value="T2SS_GspF_sf"/>
</dbReference>
<feature type="transmembrane region" description="Helical" evidence="6">
    <location>
        <begin position="45"/>
        <end position="74"/>
    </location>
</feature>
<evidence type="ECO:0000256" key="5">
    <source>
        <dbReference type="ARBA" id="ARBA00023136"/>
    </source>
</evidence>
<dbReference type="Gene3D" id="1.20.81.30">
    <property type="entry name" value="Type II secretion system (T2SS), domain F"/>
    <property type="match status" value="1"/>
</dbReference>
<protein>
    <submittedName>
        <fullName evidence="8">Type II secretion system F family protein</fullName>
    </submittedName>
</protein>
<evidence type="ECO:0000256" key="4">
    <source>
        <dbReference type="ARBA" id="ARBA00022989"/>
    </source>
</evidence>
<proteinExistence type="predicted"/>
<keyword evidence="5 6" id="KW-0472">Membrane</keyword>
<keyword evidence="4 6" id="KW-1133">Transmembrane helix</keyword>
<evidence type="ECO:0000313" key="8">
    <source>
        <dbReference type="EMBL" id="MFI7586693.1"/>
    </source>
</evidence>
<organism evidence="8 9">
    <name type="scientific">Spongisporangium articulatum</name>
    <dbReference type="NCBI Taxonomy" id="3362603"/>
    <lineage>
        <taxon>Bacteria</taxon>
        <taxon>Bacillati</taxon>
        <taxon>Actinomycetota</taxon>
        <taxon>Actinomycetes</taxon>
        <taxon>Kineosporiales</taxon>
        <taxon>Kineosporiaceae</taxon>
        <taxon>Spongisporangium</taxon>
    </lineage>
</organism>
<evidence type="ECO:0000256" key="6">
    <source>
        <dbReference type="SAM" id="Phobius"/>
    </source>
</evidence>